<dbReference type="AlphaFoldDB" id="A0A061DEU2"/>
<dbReference type="EMBL" id="LK391710">
    <property type="protein sequence ID" value="CDR97875.1"/>
    <property type="molecule type" value="Genomic_DNA"/>
</dbReference>
<keyword evidence="4" id="KW-1185">Reference proteome</keyword>
<dbReference type="PANTHER" id="PTHR46434">
    <property type="entry name" value="GENETIC INTERACTOR OF PROHIBITINS 3, MITOCHONDRIAL"/>
    <property type="match status" value="1"/>
</dbReference>
<dbReference type="SUPFAM" id="SSF52540">
    <property type="entry name" value="P-loop containing nucleoside triphosphate hydrolases"/>
    <property type="match status" value="1"/>
</dbReference>
<dbReference type="STRING" id="5866.A0A061DEU2"/>
<dbReference type="CDD" id="cd01855">
    <property type="entry name" value="YqeH"/>
    <property type="match status" value="1"/>
</dbReference>
<organism evidence="3 4">
    <name type="scientific">Babesia bigemina</name>
    <dbReference type="NCBI Taxonomy" id="5866"/>
    <lineage>
        <taxon>Eukaryota</taxon>
        <taxon>Sar</taxon>
        <taxon>Alveolata</taxon>
        <taxon>Apicomplexa</taxon>
        <taxon>Aconoidasida</taxon>
        <taxon>Piroplasmida</taxon>
        <taxon>Babesiidae</taxon>
        <taxon>Babesia</taxon>
    </lineage>
</organism>
<evidence type="ECO:0000313" key="4">
    <source>
        <dbReference type="Proteomes" id="UP000033188"/>
    </source>
</evidence>
<gene>
    <name evidence="3" type="ORF">BBBOND_0403630</name>
</gene>
<dbReference type="GO" id="GO:0005739">
    <property type="term" value="C:mitochondrion"/>
    <property type="evidence" value="ECO:0007669"/>
    <property type="project" value="TreeGrafter"/>
</dbReference>
<dbReference type="OrthoDB" id="1696305at2759"/>
<dbReference type="RefSeq" id="XP_012770061.1">
    <property type="nucleotide sequence ID" value="XM_012914607.1"/>
</dbReference>
<dbReference type="KEGG" id="bbig:BBBOND_0403630"/>
<dbReference type="GeneID" id="24566416"/>
<dbReference type="InterPro" id="IPR050896">
    <property type="entry name" value="Mito_lipid_metab_GTPase"/>
</dbReference>
<evidence type="ECO:0000313" key="3">
    <source>
        <dbReference type="EMBL" id="CDR97875.1"/>
    </source>
</evidence>
<feature type="domain" description="NOA1/YqeH-like C-terminal" evidence="2">
    <location>
        <begin position="463"/>
        <end position="560"/>
    </location>
</feature>
<dbReference type="Proteomes" id="UP000033188">
    <property type="component" value="Chromosome 4"/>
</dbReference>
<accession>A0A061DEU2</accession>
<dbReference type="OMA" id="VIWIANK"/>
<dbReference type="InterPro" id="IPR027417">
    <property type="entry name" value="P-loop_NTPase"/>
</dbReference>
<dbReference type="GO" id="GO:0005525">
    <property type="term" value="F:GTP binding"/>
    <property type="evidence" value="ECO:0007669"/>
    <property type="project" value="InterPro"/>
</dbReference>
<feature type="domain" description="G" evidence="1">
    <location>
        <begin position="341"/>
        <end position="411"/>
    </location>
</feature>
<dbReference type="Pfam" id="PF21516">
    <property type="entry name" value="YqeH-like_C"/>
    <property type="match status" value="1"/>
</dbReference>
<dbReference type="InterPro" id="IPR048422">
    <property type="entry name" value="NOA1/YqeH-like_C"/>
</dbReference>
<dbReference type="Gene3D" id="3.40.50.300">
    <property type="entry name" value="P-loop containing nucleotide triphosphate hydrolases"/>
    <property type="match status" value="1"/>
</dbReference>
<reference evidence="4" key="1">
    <citation type="journal article" date="2014" name="Nucleic Acids Res.">
        <title>The evolutionary dynamics of variant antigen genes in Babesia reveal a history of genomic innovation underlying host-parasite interaction.</title>
        <authorList>
            <person name="Jackson A.P."/>
            <person name="Otto T.D."/>
            <person name="Darby A."/>
            <person name="Ramaprasad A."/>
            <person name="Xia D."/>
            <person name="Echaide I.E."/>
            <person name="Farber M."/>
            <person name="Gahlot S."/>
            <person name="Gamble J."/>
            <person name="Gupta D."/>
            <person name="Gupta Y."/>
            <person name="Jackson L."/>
            <person name="Malandrin L."/>
            <person name="Malas T.B."/>
            <person name="Moussa E."/>
            <person name="Nair M."/>
            <person name="Reid A.J."/>
            <person name="Sanders M."/>
            <person name="Sharma J."/>
            <person name="Tracey A."/>
            <person name="Quail M.A."/>
            <person name="Weir W."/>
            <person name="Wastling J.M."/>
            <person name="Hall N."/>
            <person name="Willadsen P."/>
            <person name="Lingelbach K."/>
            <person name="Shiels B."/>
            <person name="Tait A."/>
            <person name="Berriman M."/>
            <person name="Allred D.R."/>
            <person name="Pain A."/>
        </authorList>
    </citation>
    <scope>NUCLEOTIDE SEQUENCE [LARGE SCALE GENOMIC DNA]</scope>
    <source>
        <strain evidence="4">Bond</strain>
    </source>
</reference>
<dbReference type="PANTHER" id="PTHR46434:SF1">
    <property type="entry name" value="GENETIC INTERACTOR OF PROHIBITINS 3, MITOCHONDRIAL"/>
    <property type="match status" value="1"/>
</dbReference>
<dbReference type="InterPro" id="IPR006073">
    <property type="entry name" value="GTP-bd"/>
</dbReference>
<name>A0A061DEU2_BABBI</name>
<protein>
    <submittedName>
        <fullName evidence="3">Uncharacterized protein</fullName>
    </submittedName>
</protein>
<evidence type="ECO:0000259" key="2">
    <source>
        <dbReference type="Pfam" id="PF21516"/>
    </source>
</evidence>
<sequence length="600" mass="66422">MRCLQLCKLIGNLPTVQQRLLPPERRWKRIHRRTTHIQLLSTAIGRPQRSRHIATEVQKQSLNDFGLDNDTDTFLPGITVDPFFKELNLPKRCIGCGALFQSADASKPGYVDAGILSDFGARGAAKVPRVGGVEVERVPDGVQVDKCDDGRFQRLKRRAVCRRCYRLQRVDLQCEVDSHRQSAAGVSDSRMSTERIVTATPSNAGGVLQMPEEAERRRTSASARITTAPEVISNMTRRLKSDGVVLYLVDITNVEATALPELYIAIRNKAMEVIWIANKVDVLPHRTDLPEVKRWLRSMVRHIGNAKNSDVFMVSSTKGTGFDALERRLKEFIKVGDARPIYIVGAVNVGKSTFVNRFLSYISYGDAGTLQMKRGIGGATRSVIPGTTLEFIEFGLFGGFKLIDTPGIPVAATVTQLLRRPVDMVAVALNKTMDTPTVRLDAGQSLLVGAMARIDLVEGSAASVRCYIGSGVTLHVCRSVAAADVMRNKAGNAIFPPHTKDDYELLGPMKKYRLTVNCNGAIPVDDIVIPGLGWLSPTGVGPKVIEIYAPKGLDVLRRPAMIRQQPKRVQKPYVLRRRGKLKKLMKMRREIVEKNVHRST</sequence>
<dbReference type="VEuPathDB" id="PiroplasmaDB:BBBOND_0403630"/>
<evidence type="ECO:0000259" key="1">
    <source>
        <dbReference type="Pfam" id="PF01926"/>
    </source>
</evidence>
<proteinExistence type="predicted"/>
<dbReference type="Pfam" id="PF01926">
    <property type="entry name" value="MMR_HSR1"/>
    <property type="match status" value="1"/>
</dbReference>